<dbReference type="CDD" id="cd04608">
    <property type="entry name" value="CBS_pair_CBS"/>
    <property type="match status" value="1"/>
</dbReference>
<dbReference type="AlphaFoldDB" id="A0AAX7UC38"/>
<evidence type="ECO:0000313" key="28">
    <source>
        <dbReference type="Ensembl" id="ENSACLP00000067393.1"/>
    </source>
</evidence>
<dbReference type="Gene3D" id="3.10.580.10">
    <property type="entry name" value="CBS-domain"/>
    <property type="match status" value="1"/>
</dbReference>
<evidence type="ECO:0000256" key="8">
    <source>
        <dbReference type="ARBA" id="ARBA00022490"/>
    </source>
</evidence>
<comment type="catalytic activity">
    <reaction evidence="23 25">
        <text>L-homocysteine + L-serine = L,L-cystathionine + H2O</text>
        <dbReference type="Rhea" id="RHEA:10112"/>
        <dbReference type="ChEBI" id="CHEBI:15377"/>
        <dbReference type="ChEBI" id="CHEBI:33384"/>
        <dbReference type="ChEBI" id="CHEBI:58161"/>
        <dbReference type="ChEBI" id="CHEBI:58199"/>
        <dbReference type="EC" id="4.2.1.22"/>
    </reaction>
</comment>
<keyword evidence="20" id="KW-0539">Nucleus</keyword>
<comment type="cofactor">
    <cofactor evidence="1 25">
        <name>pyridoxal 5'-phosphate</name>
        <dbReference type="ChEBI" id="CHEBI:597326"/>
    </cofactor>
</comment>
<evidence type="ECO:0000313" key="29">
    <source>
        <dbReference type="Proteomes" id="UP000265100"/>
    </source>
</evidence>
<evidence type="ECO:0000256" key="22">
    <source>
        <dbReference type="ARBA" id="ARBA00045425"/>
    </source>
</evidence>
<dbReference type="GeneTree" id="ENSGT00510000047027"/>
<evidence type="ECO:0000256" key="21">
    <source>
        <dbReference type="ARBA" id="ARBA00026192"/>
    </source>
</evidence>
<dbReference type="InterPro" id="IPR036052">
    <property type="entry name" value="TrpB-like_PALP_sf"/>
</dbReference>
<dbReference type="GO" id="GO:0005634">
    <property type="term" value="C:nucleus"/>
    <property type="evidence" value="ECO:0007669"/>
    <property type="project" value="UniProtKB-SubCell"/>
</dbReference>
<dbReference type="GO" id="GO:0004122">
    <property type="term" value="F:cystathionine beta-synthase activity"/>
    <property type="evidence" value="ECO:0007669"/>
    <property type="project" value="UniProtKB-UniRule"/>
</dbReference>
<keyword evidence="19 25" id="KW-0456">Lyase</keyword>
<evidence type="ECO:0000256" key="14">
    <source>
        <dbReference type="ARBA" id="ARBA00022843"/>
    </source>
</evidence>
<dbReference type="Proteomes" id="UP000265100">
    <property type="component" value="Chromosome 16"/>
</dbReference>
<evidence type="ECO:0000256" key="17">
    <source>
        <dbReference type="ARBA" id="ARBA00023122"/>
    </source>
</evidence>
<comment type="subunit">
    <text evidence="6">Homotetramer.</text>
</comment>
<evidence type="ECO:0000256" key="19">
    <source>
        <dbReference type="ARBA" id="ARBA00023239"/>
    </source>
</evidence>
<dbReference type="FunFam" id="3.10.580.10:FF:000014">
    <property type="entry name" value="Cystathionine beta-synthase"/>
    <property type="match status" value="1"/>
</dbReference>
<evidence type="ECO:0000256" key="25">
    <source>
        <dbReference type="RuleBase" id="RU361204"/>
    </source>
</evidence>
<dbReference type="SUPFAM" id="SSF54631">
    <property type="entry name" value="CBS-domain pair"/>
    <property type="match status" value="1"/>
</dbReference>
<dbReference type="Ensembl" id="ENSACLT00000094401.1">
    <property type="protein sequence ID" value="ENSACLP00000067393.1"/>
    <property type="gene ID" value="ENSACLG00000030462.1"/>
</dbReference>
<evidence type="ECO:0000256" key="16">
    <source>
        <dbReference type="ARBA" id="ARBA00023004"/>
    </source>
</evidence>
<dbReference type="GO" id="GO:0046872">
    <property type="term" value="F:metal ion binding"/>
    <property type="evidence" value="ECO:0007669"/>
    <property type="project" value="UniProtKB-KW"/>
</dbReference>
<dbReference type="Pfam" id="PF00571">
    <property type="entry name" value="CBS"/>
    <property type="match status" value="1"/>
</dbReference>
<protein>
    <recommendedName>
        <fullName evidence="21 25">Cystathionine beta-synthase</fullName>
        <ecNumber evidence="7 25">4.2.1.22</ecNumber>
    </recommendedName>
</protein>
<proteinExistence type="inferred from homology"/>
<dbReference type="GO" id="GO:0019343">
    <property type="term" value="P:cysteine biosynthetic process via cystathionine"/>
    <property type="evidence" value="ECO:0007669"/>
    <property type="project" value="UniProtKB-UniRule"/>
</dbReference>
<organism evidence="28 29">
    <name type="scientific">Astatotilapia calliptera</name>
    <name type="common">Eastern happy</name>
    <name type="synonym">Chromis callipterus</name>
    <dbReference type="NCBI Taxonomy" id="8154"/>
    <lineage>
        <taxon>Eukaryota</taxon>
        <taxon>Metazoa</taxon>
        <taxon>Chordata</taxon>
        <taxon>Craniata</taxon>
        <taxon>Vertebrata</taxon>
        <taxon>Euteleostomi</taxon>
        <taxon>Actinopterygii</taxon>
        <taxon>Neopterygii</taxon>
        <taxon>Teleostei</taxon>
        <taxon>Neoteleostei</taxon>
        <taxon>Acanthomorphata</taxon>
        <taxon>Ovalentaria</taxon>
        <taxon>Cichlomorphae</taxon>
        <taxon>Cichliformes</taxon>
        <taxon>Cichlidae</taxon>
        <taxon>African cichlids</taxon>
        <taxon>Pseudocrenilabrinae</taxon>
        <taxon>Haplochromini</taxon>
        <taxon>Astatotilapia</taxon>
    </lineage>
</organism>
<evidence type="ECO:0000256" key="23">
    <source>
        <dbReference type="ARBA" id="ARBA00047490"/>
    </source>
</evidence>
<keyword evidence="18 25" id="KW-0198">Cysteine biosynthesis</keyword>
<sequence length="589" mass="63752">MSHPTAAMPSVSGAASLEEVPSPCTSAANPTNAEVTCATAAVNSCDRLSADGEDKDESFTESQLENTDETPDETKWIRPDLPSRCTWKLGAPMSESPHSHSACTKPSDILSSILEKIGHTPLVRLNKIPKEFGLKCDILAKCEFFNAGGSVKDRIALRMVEDAERAGVLKPGDTIIEPTSGNTGIGLALIAAVKGYHCIIVMPEKMSMEKVHVLQALGAEIVRTPTAAAFDSPESHIRTAWRLKNEIPNSHILDQYRNASNPLAHYDTTAEEILGQCDGKLDMLVAGAGTGGTLTGVARKLKERCPNVKIVGVDPEGSVLVGSEEKSEKVPFEVEGIGYDFIPTVLDRSIVDVWYKSTDTETFLMSRKLIREEGLLCGGSSGSAMAAAVKMAQQLEEGQRCVVILPDSVRNYMSKFLRDQWMCEKGFLCLDAQMDPKPWWWNRTVQSLHLSAPLTITHSVSCQKTIEILKENSLGQAPVVTESGAILGMVTLETILSSLLAGKVELSAAVSAVLLKAFKQVHLTDDLGKLSHILKTDNFALVVHNQTQYGVDGSALQREILFAVVTAIDLLSYITTHEGQDCNHQSQAV</sequence>
<dbReference type="PROSITE" id="PS51371">
    <property type="entry name" value="CBS"/>
    <property type="match status" value="1"/>
</dbReference>
<dbReference type="Gene3D" id="3.40.50.1100">
    <property type="match status" value="2"/>
</dbReference>
<evidence type="ECO:0000256" key="5">
    <source>
        <dbReference type="ARBA" id="ARBA00007103"/>
    </source>
</evidence>
<evidence type="ECO:0000256" key="18">
    <source>
        <dbReference type="ARBA" id="ARBA00023192"/>
    </source>
</evidence>
<keyword evidence="16" id="KW-0408">Iron</keyword>
<dbReference type="EC" id="4.2.1.22" evidence="7 25"/>
<feature type="region of interest" description="Disordered" evidence="26">
    <location>
        <begin position="1"/>
        <end position="30"/>
    </location>
</feature>
<feature type="domain" description="CBS" evidence="27">
    <location>
        <begin position="449"/>
        <end position="506"/>
    </location>
</feature>
<evidence type="ECO:0000256" key="12">
    <source>
        <dbReference type="ARBA" id="ARBA00022617"/>
    </source>
</evidence>
<name>A0AAX7UC38_ASTCA</name>
<dbReference type="InterPro" id="IPR050214">
    <property type="entry name" value="Cys_Synth/Cystath_Beta-Synth"/>
</dbReference>
<comment type="pathway">
    <text evidence="4">Amino-acid biosynthesis; L-cysteine biosynthesis; L-cysteine from L-homocysteine and L-serine: step 1/2.</text>
</comment>
<reference evidence="28 29" key="1">
    <citation type="submission" date="2018-05" db="EMBL/GenBank/DDBJ databases">
        <authorList>
            <person name="Datahose"/>
        </authorList>
    </citation>
    <scope>NUCLEOTIDE SEQUENCE</scope>
</reference>
<evidence type="ECO:0000256" key="7">
    <source>
        <dbReference type="ARBA" id="ARBA00012041"/>
    </source>
</evidence>
<evidence type="ECO:0000256" key="10">
    <source>
        <dbReference type="ARBA" id="ARBA00022553"/>
    </source>
</evidence>
<keyword evidence="13" id="KW-0479">Metal-binding</keyword>
<evidence type="ECO:0000259" key="27">
    <source>
        <dbReference type="PROSITE" id="PS51371"/>
    </source>
</evidence>
<dbReference type="PANTHER" id="PTHR10314">
    <property type="entry name" value="CYSTATHIONINE BETA-SYNTHASE"/>
    <property type="match status" value="1"/>
</dbReference>
<dbReference type="GO" id="GO:0005737">
    <property type="term" value="C:cytoplasm"/>
    <property type="evidence" value="ECO:0007669"/>
    <property type="project" value="UniProtKB-SubCell"/>
</dbReference>
<evidence type="ECO:0000256" key="1">
    <source>
        <dbReference type="ARBA" id="ARBA00001933"/>
    </source>
</evidence>
<evidence type="ECO:0000256" key="9">
    <source>
        <dbReference type="ARBA" id="ARBA00022499"/>
    </source>
</evidence>
<feature type="region of interest" description="Disordered" evidence="26">
    <location>
        <begin position="49"/>
        <end position="77"/>
    </location>
</feature>
<dbReference type="FunFam" id="3.40.50.1100:FF:000118">
    <property type="entry name" value="Related to CYS4-cystathionine beta-synthase"/>
    <property type="match status" value="1"/>
</dbReference>
<dbReference type="InterPro" id="IPR005857">
    <property type="entry name" value="Cysta_beta_synth"/>
</dbReference>
<dbReference type="NCBIfam" id="TIGR01137">
    <property type="entry name" value="cysta_beta"/>
    <property type="match status" value="1"/>
</dbReference>
<dbReference type="CDD" id="cd01561">
    <property type="entry name" value="CBS_like"/>
    <property type="match status" value="1"/>
</dbReference>
<keyword evidence="29" id="KW-1185">Reference proteome</keyword>
<dbReference type="SUPFAM" id="SSF53686">
    <property type="entry name" value="Tryptophan synthase beta subunit-like PLP-dependent enzymes"/>
    <property type="match status" value="1"/>
</dbReference>
<evidence type="ECO:0000256" key="20">
    <source>
        <dbReference type="ARBA" id="ARBA00023242"/>
    </source>
</evidence>
<reference evidence="29" key="2">
    <citation type="submission" date="2023-03" db="EMBL/GenBank/DDBJ databases">
        <authorList>
            <consortium name="Wellcome Sanger Institute Data Sharing"/>
        </authorList>
    </citation>
    <scope>NUCLEOTIDE SEQUENCE [LARGE SCALE GENOMIC DNA]</scope>
</reference>
<keyword evidence="14" id="KW-0832">Ubl conjugation</keyword>
<dbReference type="InterPro" id="IPR046353">
    <property type="entry name" value="CBS_C"/>
</dbReference>
<comment type="subcellular location">
    <subcellularLocation>
        <location evidence="3">Cytoplasm</location>
    </subcellularLocation>
    <subcellularLocation>
        <location evidence="2">Nucleus</location>
    </subcellularLocation>
</comment>
<keyword evidence="11 25" id="KW-0028">Amino-acid biosynthesis</keyword>
<keyword evidence="9" id="KW-1017">Isopeptide bond</keyword>
<evidence type="ECO:0000256" key="24">
    <source>
        <dbReference type="PROSITE-ProRule" id="PRU00703"/>
    </source>
</evidence>
<dbReference type="InterPro" id="IPR001216">
    <property type="entry name" value="P-phosphate_BS"/>
</dbReference>
<evidence type="ECO:0000256" key="3">
    <source>
        <dbReference type="ARBA" id="ARBA00004496"/>
    </source>
</evidence>
<dbReference type="GO" id="GO:0006535">
    <property type="term" value="P:cysteine biosynthetic process from serine"/>
    <property type="evidence" value="ECO:0007669"/>
    <property type="project" value="UniProtKB-UniRule"/>
</dbReference>
<keyword evidence="15 25" id="KW-0663">Pyridoxal phosphate</keyword>
<dbReference type="InterPro" id="IPR000644">
    <property type="entry name" value="CBS_dom"/>
</dbReference>
<evidence type="ECO:0000256" key="13">
    <source>
        <dbReference type="ARBA" id="ARBA00022723"/>
    </source>
</evidence>
<reference evidence="28" key="3">
    <citation type="submission" date="2025-08" db="UniProtKB">
        <authorList>
            <consortium name="Ensembl"/>
        </authorList>
    </citation>
    <scope>IDENTIFICATION</scope>
</reference>
<dbReference type="Pfam" id="PF00291">
    <property type="entry name" value="PALP"/>
    <property type="match status" value="1"/>
</dbReference>
<keyword evidence="17 24" id="KW-0129">CBS domain</keyword>
<dbReference type="InterPro" id="IPR001926">
    <property type="entry name" value="TrpB-like_PALP"/>
</dbReference>
<reference evidence="28" key="4">
    <citation type="submission" date="2025-09" db="UniProtKB">
        <authorList>
            <consortium name="Ensembl"/>
        </authorList>
    </citation>
    <scope>IDENTIFICATION</scope>
</reference>
<evidence type="ECO:0000256" key="15">
    <source>
        <dbReference type="ARBA" id="ARBA00022898"/>
    </source>
</evidence>
<evidence type="ECO:0000256" key="6">
    <source>
        <dbReference type="ARBA" id="ARBA00011881"/>
    </source>
</evidence>
<evidence type="ECO:0000256" key="2">
    <source>
        <dbReference type="ARBA" id="ARBA00004123"/>
    </source>
</evidence>
<comment type="function">
    <text evidence="22">Hydro-lyase catalyzing the first step of the transsulfuration pathway, where the hydroxyl group of L-serine is displaced by L-homocysteine in a beta-replacement reaction to form L-cystathionine, the precursor of L-cysteine. This catabolic route allows the elimination of L-methionine and the toxic metabolite L-homocysteine. Also involved in the production of hydrogen sulfide, a gasotransmitter with signaling and cytoprotective effects on neurons.</text>
</comment>
<dbReference type="InterPro" id="IPR046342">
    <property type="entry name" value="CBS_dom_sf"/>
</dbReference>
<keyword evidence="8" id="KW-0963">Cytoplasm</keyword>
<dbReference type="PROSITE" id="PS00901">
    <property type="entry name" value="CYS_SYNTHASE"/>
    <property type="match status" value="1"/>
</dbReference>
<dbReference type="GO" id="GO:0050667">
    <property type="term" value="P:homocysteine metabolic process"/>
    <property type="evidence" value="ECO:0007669"/>
    <property type="project" value="UniProtKB-ARBA"/>
</dbReference>
<evidence type="ECO:0000256" key="4">
    <source>
        <dbReference type="ARBA" id="ARBA00005003"/>
    </source>
</evidence>
<evidence type="ECO:0000256" key="11">
    <source>
        <dbReference type="ARBA" id="ARBA00022605"/>
    </source>
</evidence>
<keyword evidence="12" id="KW-0349">Heme</keyword>
<accession>A0AAX7UC38</accession>
<keyword evidence="10" id="KW-0597">Phosphoprotein</keyword>
<comment type="similarity">
    <text evidence="5 25">Belongs to the cysteine synthase/cystathionine beta-synthase family.</text>
</comment>
<dbReference type="SMART" id="SM00116">
    <property type="entry name" value="CBS"/>
    <property type="match status" value="1"/>
</dbReference>
<evidence type="ECO:0000256" key="26">
    <source>
        <dbReference type="SAM" id="MobiDB-lite"/>
    </source>
</evidence>
<dbReference type="FunFam" id="3.40.50.1100:FF:000003">
    <property type="entry name" value="Cystathionine beta-synthase"/>
    <property type="match status" value="1"/>
</dbReference>